<dbReference type="NCBIfam" id="TIGR02574">
    <property type="entry name" value="stabl_TIGR02574"/>
    <property type="match status" value="1"/>
</dbReference>
<evidence type="ECO:0000313" key="2">
    <source>
        <dbReference type="Proteomes" id="UP000741360"/>
    </source>
</evidence>
<name>A0A932M071_UNCTE</name>
<dbReference type="AlphaFoldDB" id="A0A932M071"/>
<proteinExistence type="predicted"/>
<reference evidence="1" key="1">
    <citation type="submission" date="2020-07" db="EMBL/GenBank/DDBJ databases">
        <title>Huge and variable diversity of episymbiotic CPR bacteria and DPANN archaea in groundwater ecosystems.</title>
        <authorList>
            <person name="He C.Y."/>
            <person name="Keren R."/>
            <person name="Whittaker M."/>
            <person name="Farag I.F."/>
            <person name="Doudna J."/>
            <person name="Cate J.H.D."/>
            <person name="Banfield J.F."/>
        </authorList>
    </citation>
    <scope>NUCLEOTIDE SEQUENCE</scope>
    <source>
        <strain evidence="1">NC_groundwater_717_Ag_S-0.2um_59_8</strain>
    </source>
</reference>
<protein>
    <submittedName>
        <fullName evidence="1">Addiction module protein</fullName>
    </submittedName>
</protein>
<gene>
    <name evidence="1" type="ORF">HYY65_05205</name>
</gene>
<comment type="caution">
    <text evidence="1">The sequence shown here is derived from an EMBL/GenBank/DDBJ whole genome shotgun (WGS) entry which is preliminary data.</text>
</comment>
<accession>A0A932M071</accession>
<dbReference type="EMBL" id="JACPSX010000094">
    <property type="protein sequence ID" value="MBI3014454.1"/>
    <property type="molecule type" value="Genomic_DNA"/>
</dbReference>
<evidence type="ECO:0000313" key="1">
    <source>
        <dbReference type="EMBL" id="MBI3014454.1"/>
    </source>
</evidence>
<sequence length="81" mass="8962">MATSAEDLYQKALGLSEEERAALAARLIESLDTEAEEGVEAAWLAEVERRMEELDSGKVQSIPWEDVRARLFGKLNAPDQG</sequence>
<organism evidence="1 2">
    <name type="scientific">Tectimicrobiota bacterium</name>
    <dbReference type="NCBI Taxonomy" id="2528274"/>
    <lineage>
        <taxon>Bacteria</taxon>
        <taxon>Pseudomonadati</taxon>
        <taxon>Nitrospinota/Tectimicrobiota group</taxon>
        <taxon>Candidatus Tectimicrobiota</taxon>
    </lineage>
</organism>
<dbReference type="InterPro" id="IPR013406">
    <property type="entry name" value="CHP02574_addiction_mod"/>
</dbReference>
<dbReference type="Proteomes" id="UP000741360">
    <property type="component" value="Unassembled WGS sequence"/>
</dbReference>
<dbReference type="Pfam" id="PF09720">
    <property type="entry name" value="Unstab_antitox"/>
    <property type="match status" value="1"/>
</dbReference>